<proteinExistence type="inferred from homology"/>
<dbReference type="OrthoDB" id="192611at2759"/>
<accession>A0A7G2CQZ7</accession>
<dbReference type="InterPro" id="IPR028361">
    <property type="entry name" value="GPI_transamidase"/>
</dbReference>
<reference evidence="6 7" key="1">
    <citation type="submission" date="2020-08" db="EMBL/GenBank/DDBJ databases">
        <authorList>
            <person name="Newling K."/>
            <person name="Davey J."/>
            <person name="Forrester S."/>
        </authorList>
    </citation>
    <scope>NUCLEOTIDE SEQUENCE [LARGE SCALE GENOMIC DNA]</scope>
    <source>
        <strain evidence="7">Crithidia deanei Carvalho (ATCC PRA-265)</strain>
    </source>
</reference>
<dbReference type="GO" id="GO:0016255">
    <property type="term" value="P:attachment of GPI anchor to protein"/>
    <property type="evidence" value="ECO:0007669"/>
    <property type="project" value="InterPro"/>
</dbReference>
<keyword evidence="4 5" id="KW-0732">Signal</keyword>
<dbReference type="AlphaFoldDB" id="A0A7G2CQZ7"/>
<dbReference type="GO" id="GO:0006508">
    <property type="term" value="P:proteolysis"/>
    <property type="evidence" value="ECO:0007669"/>
    <property type="project" value="InterPro"/>
</dbReference>
<evidence type="ECO:0000313" key="7">
    <source>
        <dbReference type="Proteomes" id="UP000515908"/>
    </source>
</evidence>
<dbReference type="PRINTS" id="PR00776">
    <property type="entry name" value="HEMOGLOBNASE"/>
</dbReference>
<evidence type="ECO:0000256" key="5">
    <source>
        <dbReference type="SAM" id="SignalP"/>
    </source>
</evidence>
<comment type="similarity">
    <text evidence="2">Belongs to the peptidase C13 family.</text>
</comment>
<evidence type="ECO:0000256" key="1">
    <source>
        <dbReference type="ARBA" id="ARBA00004687"/>
    </source>
</evidence>
<organism evidence="6 7">
    <name type="scientific">Angomonas deanei</name>
    <dbReference type="NCBI Taxonomy" id="59799"/>
    <lineage>
        <taxon>Eukaryota</taxon>
        <taxon>Discoba</taxon>
        <taxon>Euglenozoa</taxon>
        <taxon>Kinetoplastea</taxon>
        <taxon>Metakinetoplastina</taxon>
        <taxon>Trypanosomatida</taxon>
        <taxon>Trypanosomatidae</taxon>
        <taxon>Strigomonadinae</taxon>
        <taxon>Angomonas</taxon>
    </lineage>
</organism>
<evidence type="ECO:0000256" key="2">
    <source>
        <dbReference type="ARBA" id="ARBA00009941"/>
    </source>
</evidence>
<dbReference type="Gene3D" id="3.40.50.1460">
    <property type="match status" value="1"/>
</dbReference>
<dbReference type="GO" id="GO:0042765">
    <property type="term" value="C:GPI-anchor transamidase complex"/>
    <property type="evidence" value="ECO:0007669"/>
    <property type="project" value="InterPro"/>
</dbReference>
<dbReference type="Proteomes" id="UP000515908">
    <property type="component" value="Chromosome 25"/>
</dbReference>
<dbReference type="InterPro" id="IPR001096">
    <property type="entry name" value="Peptidase_C13"/>
</dbReference>
<feature type="signal peptide" evidence="5">
    <location>
        <begin position="1"/>
        <end position="24"/>
    </location>
</feature>
<gene>
    <name evidence="6" type="ORF">ADEAN_000978600</name>
</gene>
<comment type="pathway">
    <text evidence="1">Glycolipid biosynthesis; glycosylphosphatidylinositol-anchor biosynthesis.</text>
</comment>
<evidence type="ECO:0000256" key="4">
    <source>
        <dbReference type="ARBA" id="ARBA00022729"/>
    </source>
</evidence>
<dbReference type="GO" id="GO:0003923">
    <property type="term" value="F:GPI-anchor transamidase activity"/>
    <property type="evidence" value="ECO:0007669"/>
    <property type="project" value="InterPro"/>
</dbReference>
<keyword evidence="3" id="KW-0337">GPI-anchor biosynthesis</keyword>
<dbReference type="EMBL" id="LR877169">
    <property type="protein sequence ID" value="CAD2222246.1"/>
    <property type="molecule type" value="Genomic_DNA"/>
</dbReference>
<dbReference type="UniPathway" id="UPA00196"/>
<protein>
    <submittedName>
        <fullName evidence="6">Peptidase C13 family, putative</fullName>
    </submittedName>
</protein>
<dbReference type="PANTHER" id="PTHR48067">
    <property type="entry name" value="GPI-ANCHOR TRANSAMIDASE"/>
    <property type="match status" value="1"/>
</dbReference>
<dbReference type="PANTHER" id="PTHR48067:SF1">
    <property type="entry name" value="GPI-ANCHOR TRANSAMIDASE"/>
    <property type="match status" value="1"/>
</dbReference>
<keyword evidence="7" id="KW-1185">Reference proteome</keyword>
<dbReference type="GO" id="GO:0006506">
    <property type="term" value="P:GPI anchor biosynthetic process"/>
    <property type="evidence" value="ECO:0007669"/>
    <property type="project" value="UniProtKB-UniPathway"/>
</dbReference>
<evidence type="ECO:0000256" key="3">
    <source>
        <dbReference type="ARBA" id="ARBA00022502"/>
    </source>
</evidence>
<evidence type="ECO:0000313" key="6">
    <source>
        <dbReference type="EMBL" id="CAD2222246.1"/>
    </source>
</evidence>
<dbReference type="Pfam" id="PF01650">
    <property type="entry name" value="Peptidase_C13"/>
    <property type="match status" value="1"/>
</dbReference>
<sequence length="336" mass="37670">MRRLSISSLVVCLLLLWCAPGISAATSAKRNNWAVIVGSSRFFFNYRHTADSLSLYHILKRNNFDDDHILLFLADSMACHPVNLFQGTVQPITGENVYGCDTEVDYSGDDVDVKRFVSVLQGRYQESTPPTRQLRSDENSNIIIYMSGHAAEQFFKFHDAEFLNAADIGETFSVMHSQRRYHKILFIPDTCHGIALCDHVTAPNVACLSSSSSTEESYASTVMEDLAVSSLSDYMRETLSVFNGTSCENKTAGRSIPPRIISTDEKNTEGYSFLHLPLYDLNHNPLRHRLVKNPSKPAHRPPVNDQNALKKWNAEEFFCSAPGSSAKVTIRHDLLD</sequence>
<dbReference type="VEuPathDB" id="TriTrypDB:ADEAN_000978600"/>
<name>A0A7G2CQZ7_9TRYP</name>
<feature type="chain" id="PRO_5028882508" evidence="5">
    <location>
        <begin position="25"/>
        <end position="336"/>
    </location>
</feature>